<dbReference type="KEGG" id="pseg:D3H65_05745"/>
<evidence type="ECO:0000256" key="3">
    <source>
        <dbReference type="ARBA" id="ARBA00023163"/>
    </source>
</evidence>
<reference evidence="5 6" key="1">
    <citation type="submission" date="2018-09" db="EMBL/GenBank/DDBJ databases">
        <title>Genome sequencing of strain 6GH32-13.</title>
        <authorList>
            <person name="Weon H.-Y."/>
            <person name="Heo J."/>
            <person name="Kwon S.-W."/>
        </authorList>
    </citation>
    <scope>NUCLEOTIDE SEQUENCE [LARGE SCALE GENOMIC DNA]</scope>
    <source>
        <strain evidence="5 6">5GH32-13</strain>
    </source>
</reference>
<name>A0A3B7MJT6_9BACT</name>
<keyword evidence="1" id="KW-0805">Transcription regulation</keyword>
<accession>A0A3B7MJT6</accession>
<dbReference type="AlphaFoldDB" id="A0A3B7MJT6"/>
<evidence type="ECO:0000256" key="2">
    <source>
        <dbReference type="ARBA" id="ARBA00023125"/>
    </source>
</evidence>
<evidence type="ECO:0000313" key="5">
    <source>
        <dbReference type="EMBL" id="AXY73509.1"/>
    </source>
</evidence>
<dbReference type="PROSITE" id="PS01124">
    <property type="entry name" value="HTH_ARAC_FAMILY_2"/>
    <property type="match status" value="1"/>
</dbReference>
<dbReference type="PANTHER" id="PTHR46796:SF13">
    <property type="entry name" value="HTH-TYPE TRANSCRIPTIONAL ACTIVATOR RHAS"/>
    <property type="match status" value="1"/>
</dbReference>
<dbReference type="EMBL" id="CP032157">
    <property type="protein sequence ID" value="AXY73509.1"/>
    <property type="molecule type" value="Genomic_DNA"/>
</dbReference>
<dbReference type="GO" id="GO:0003700">
    <property type="term" value="F:DNA-binding transcription factor activity"/>
    <property type="evidence" value="ECO:0007669"/>
    <property type="project" value="InterPro"/>
</dbReference>
<feature type="domain" description="HTH araC/xylS-type" evidence="4">
    <location>
        <begin position="162"/>
        <end position="265"/>
    </location>
</feature>
<evidence type="ECO:0000259" key="4">
    <source>
        <dbReference type="PROSITE" id="PS01124"/>
    </source>
</evidence>
<gene>
    <name evidence="5" type="ORF">D3H65_05745</name>
</gene>
<keyword evidence="6" id="KW-1185">Reference proteome</keyword>
<dbReference type="InterPro" id="IPR018060">
    <property type="entry name" value="HTH_AraC"/>
</dbReference>
<dbReference type="Gene3D" id="1.10.10.60">
    <property type="entry name" value="Homeodomain-like"/>
    <property type="match status" value="1"/>
</dbReference>
<dbReference type="OrthoDB" id="662446at2"/>
<sequence>MAHFFHTYLPTHSLLRKHISYFYIDRTDNEHYYNKYSFFPHTKTTLSFYRHAVVEQLNGETHITCTEGAPTVKLLTRQHSTRTVVQQGKVEKLGIVFFPLGLNHFIQQSYSELAPAELQPFNPREKALWDDMVAQCFSLEDLTESIPLLESFFLSVYRKHSYEALNGAIQDLSDPDHLLSIKEVALKNRFHPRALNRHFRSHLSISPELFRMIARFRYVVDQRVLHDNKDSYTRLAYEGGFLDQSYMIKTFRKLTGLTPAAFFREGKHIGQADTWWQFHQKE</sequence>
<protein>
    <submittedName>
        <fullName evidence="5">AraC family transcriptional regulator</fullName>
    </submittedName>
</protein>
<dbReference type="PANTHER" id="PTHR46796">
    <property type="entry name" value="HTH-TYPE TRANSCRIPTIONAL ACTIVATOR RHAS-RELATED"/>
    <property type="match status" value="1"/>
</dbReference>
<evidence type="ECO:0000313" key="6">
    <source>
        <dbReference type="Proteomes" id="UP000263900"/>
    </source>
</evidence>
<dbReference type="GO" id="GO:0043565">
    <property type="term" value="F:sequence-specific DNA binding"/>
    <property type="evidence" value="ECO:0007669"/>
    <property type="project" value="InterPro"/>
</dbReference>
<proteinExistence type="predicted"/>
<organism evidence="5 6">
    <name type="scientific">Paraflavitalea soli</name>
    <dbReference type="NCBI Taxonomy" id="2315862"/>
    <lineage>
        <taxon>Bacteria</taxon>
        <taxon>Pseudomonadati</taxon>
        <taxon>Bacteroidota</taxon>
        <taxon>Chitinophagia</taxon>
        <taxon>Chitinophagales</taxon>
        <taxon>Chitinophagaceae</taxon>
        <taxon>Paraflavitalea</taxon>
    </lineage>
</organism>
<dbReference type="InterPro" id="IPR050204">
    <property type="entry name" value="AraC_XylS_family_regulators"/>
</dbReference>
<evidence type="ECO:0000256" key="1">
    <source>
        <dbReference type="ARBA" id="ARBA00023015"/>
    </source>
</evidence>
<dbReference type="Pfam" id="PF12833">
    <property type="entry name" value="HTH_18"/>
    <property type="match status" value="1"/>
</dbReference>
<keyword evidence="2" id="KW-0238">DNA-binding</keyword>
<dbReference type="SMART" id="SM00342">
    <property type="entry name" value="HTH_ARAC"/>
    <property type="match status" value="1"/>
</dbReference>
<keyword evidence="3" id="KW-0804">Transcription</keyword>
<dbReference type="Proteomes" id="UP000263900">
    <property type="component" value="Chromosome"/>
</dbReference>
<dbReference type="InterPro" id="IPR009057">
    <property type="entry name" value="Homeodomain-like_sf"/>
</dbReference>
<dbReference type="SUPFAM" id="SSF46689">
    <property type="entry name" value="Homeodomain-like"/>
    <property type="match status" value="1"/>
</dbReference>
<dbReference type="RefSeq" id="WP_119049347.1">
    <property type="nucleotide sequence ID" value="NZ_CP032157.1"/>
</dbReference>